<dbReference type="Pfam" id="PF04940">
    <property type="entry name" value="BLUF"/>
    <property type="match status" value="1"/>
</dbReference>
<dbReference type="Gene3D" id="3.30.70.100">
    <property type="match status" value="1"/>
</dbReference>
<dbReference type="AlphaFoldDB" id="A0A1L5BP54"/>
<feature type="domain" description="BLUF" evidence="1">
    <location>
        <begin position="2"/>
        <end position="95"/>
    </location>
</feature>
<dbReference type="PROSITE" id="PS50925">
    <property type="entry name" value="BLUF"/>
    <property type="match status" value="1"/>
</dbReference>
<dbReference type="KEGG" id="sinb:SIDU_08585"/>
<evidence type="ECO:0000313" key="3">
    <source>
        <dbReference type="Proteomes" id="UP000004550"/>
    </source>
</evidence>
<organism evidence="2 3">
    <name type="scientific">Sphingobium indicum (strain DSM 16412 / CCM 7286 / MTCC 6364 / B90A)</name>
    <dbReference type="NCBI Taxonomy" id="861109"/>
    <lineage>
        <taxon>Bacteria</taxon>
        <taxon>Pseudomonadati</taxon>
        <taxon>Pseudomonadota</taxon>
        <taxon>Alphaproteobacteria</taxon>
        <taxon>Sphingomonadales</taxon>
        <taxon>Sphingomonadaceae</taxon>
        <taxon>Sphingobium</taxon>
    </lineage>
</organism>
<dbReference type="InterPro" id="IPR007024">
    <property type="entry name" value="BLUF_domain"/>
</dbReference>
<sequence length="138" mass="15532">MFTRWSYISTSQFDATHVEKHIQEIVDISIPRNRSLDVTGALLFTGNRFAQYLEGAPSAIEELKASILRDPRHGEIRTIASGETPHRYFLTWSLAYAGPSQFVSDIIERALNDALEKGDEGLEALIQMMSEFSIRGRG</sequence>
<evidence type="ECO:0000313" key="2">
    <source>
        <dbReference type="EMBL" id="APL94552.1"/>
    </source>
</evidence>
<name>A0A1L5BP54_SPHIB</name>
<dbReference type="InterPro" id="IPR036046">
    <property type="entry name" value="Acylphosphatase-like_dom_sf"/>
</dbReference>
<gene>
    <name evidence="2" type="ORF">SIDU_08585</name>
</gene>
<dbReference type="SUPFAM" id="SSF54975">
    <property type="entry name" value="Acylphosphatase/BLUF domain-like"/>
    <property type="match status" value="1"/>
</dbReference>
<proteinExistence type="predicted"/>
<protein>
    <submittedName>
        <fullName evidence="2">Blue light sensor protein</fullName>
    </submittedName>
</protein>
<dbReference type="GO" id="GO:0009882">
    <property type="term" value="F:blue light photoreceptor activity"/>
    <property type="evidence" value="ECO:0007669"/>
    <property type="project" value="InterPro"/>
</dbReference>
<evidence type="ECO:0000259" key="1">
    <source>
        <dbReference type="PROSITE" id="PS50925"/>
    </source>
</evidence>
<dbReference type="SMART" id="SM01034">
    <property type="entry name" value="BLUF"/>
    <property type="match status" value="1"/>
</dbReference>
<reference evidence="2 3" key="1">
    <citation type="journal article" date="2012" name="J. Bacteriol.">
        <title>Genome sequence of Sphingobium indicum B90A, a hexachlorocyclohexane-degrading bacterium.</title>
        <authorList>
            <person name="Anand S."/>
            <person name="Sangwan N."/>
            <person name="Lata P."/>
            <person name="Kaur J."/>
            <person name="Dua A."/>
            <person name="Singh A.K."/>
            <person name="Verma M."/>
            <person name="Kaur J."/>
            <person name="Khurana J.P."/>
            <person name="Khurana P."/>
            <person name="Mathur S."/>
            <person name="Lal R."/>
        </authorList>
    </citation>
    <scope>NUCLEOTIDE SEQUENCE [LARGE SCALE GENOMIC DNA]</scope>
    <source>
        <strain evidence="3">DSM 16412 / CCM 7286 / MTCC 6364 / B90A</strain>
    </source>
</reference>
<dbReference type="Proteomes" id="UP000004550">
    <property type="component" value="Chromosome"/>
</dbReference>
<dbReference type="GO" id="GO:0071949">
    <property type="term" value="F:FAD binding"/>
    <property type="evidence" value="ECO:0007669"/>
    <property type="project" value="InterPro"/>
</dbReference>
<accession>A0A1L5BP54</accession>
<dbReference type="EMBL" id="CP013070">
    <property type="protein sequence ID" value="APL94552.1"/>
    <property type="molecule type" value="Genomic_DNA"/>
</dbReference>